<name>A0A7J7HB76_CAMSI</name>
<comment type="caution">
    <text evidence="2">The sequence shown here is derived from an EMBL/GenBank/DDBJ whole genome shotgun (WGS) entry which is preliminary data.</text>
</comment>
<feature type="region of interest" description="Disordered" evidence="1">
    <location>
        <begin position="1"/>
        <end position="29"/>
    </location>
</feature>
<accession>A0A7J7HB76</accession>
<proteinExistence type="predicted"/>
<evidence type="ECO:0000256" key="1">
    <source>
        <dbReference type="SAM" id="MobiDB-lite"/>
    </source>
</evidence>
<dbReference type="EMBL" id="JACBKZ010000006">
    <property type="protein sequence ID" value="KAF5949078.1"/>
    <property type="molecule type" value="Genomic_DNA"/>
</dbReference>
<organism evidence="2 3">
    <name type="scientific">Camellia sinensis</name>
    <name type="common">Tea plant</name>
    <name type="synonym">Thea sinensis</name>
    <dbReference type="NCBI Taxonomy" id="4442"/>
    <lineage>
        <taxon>Eukaryota</taxon>
        <taxon>Viridiplantae</taxon>
        <taxon>Streptophyta</taxon>
        <taxon>Embryophyta</taxon>
        <taxon>Tracheophyta</taxon>
        <taxon>Spermatophyta</taxon>
        <taxon>Magnoliopsida</taxon>
        <taxon>eudicotyledons</taxon>
        <taxon>Gunneridae</taxon>
        <taxon>Pentapetalae</taxon>
        <taxon>asterids</taxon>
        <taxon>Ericales</taxon>
        <taxon>Theaceae</taxon>
        <taxon>Camellia</taxon>
    </lineage>
</organism>
<dbReference type="AlphaFoldDB" id="A0A7J7HB76"/>
<sequence>MVSEDVEVQQRGHGEGSTHSFVPVTAENRRSEQATLGKVKYSKVQSAPPNIGIASISADLVTSLGGIGG</sequence>
<keyword evidence="3" id="KW-1185">Reference proteome</keyword>
<protein>
    <submittedName>
        <fullName evidence="2">Uncharacterized protein</fullName>
    </submittedName>
</protein>
<reference evidence="3" key="1">
    <citation type="journal article" date="2020" name="Nat. Commun.">
        <title>Genome assembly of wild tea tree DASZ reveals pedigree and selection history of tea varieties.</title>
        <authorList>
            <person name="Zhang W."/>
            <person name="Zhang Y."/>
            <person name="Qiu H."/>
            <person name="Guo Y."/>
            <person name="Wan H."/>
            <person name="Zhang X."/>
            <person name="Scossa F."/>
            <person name="Alseekh S."/>
            <person name="Zhang Q."/>
            <person name="Wang P."/>
            <person name="Xu L."/>
            <person name="Schmidt M.H."/>
            <person name="Jia X."/>
            <person name="Li D."/>
            <person name="Zhu A."/>
            <person name="Guo F."/>
            <person name="Chen W."/>
            <person name="Ni D."/>
            <person name="Usadel B."/>
            <person name="Fernie A.R."/>
            <person name="Wen W."/>
        </authorList>
    </citation>
    <scope>NUCLEOTIDE SEQUENCE [LARGE SCALE GENOMIC DNA]</scope>
    <source>
        <strain evidence="3">cv. G240</strain>
    </source>
</reference>
<reference evidence="2 3" key="2">
    <citation type="submission" date="2020-07" db="EMBL/GenBank/DDBJ databases">
        <title>Genome assembly of wild tea tree DASZ reveals pedigree and selection history of tea varieties.</title>
        <authorList>
            <person name="Zhang W."/>
        </authorList>
    </citation>
    <scope>NUCLEOTIDE SEQUENCE [LARGE SCALE GENOMIC DNA]</scope>
    <source>
        <strain evidence="3">cv. G240</strain>
        <tissue evidence="2">Leaf</tissue>
    </source>
</reference>
<evidence type="ECO:0000313" key="3">
    <source>
        <dbReference type="Proteomes" id="UP000593564"/>
    </source>
</evidence>
<evidence type="ECO:0000313" key="2">
    <source>
        <dbReference type="EMBL" id="KAF5949078.1"/>
    </source>
</evidence>
<gene>
    <name evidence="2" type="ORF">HYC85_015035</name>
</gene>
<dbReference type="Proteomes" id="UP000593564">
    <property type="component" value="Unassembled WGS sequence"/>
</dbReference>